<evidence type="ECO:0000256" key="3">
    <source>
        <dbReference type="ARBA" id="ARBA00004286"/>
    </source>
</evidence>
<dbReference type="InterPro" id="IPR010839">
    <property type="entry name" value="AtuA_N"/>
</dbReference>
<dbReference type="InterPro" id="IPR041796">
    <property type="entry name" value="Mre11_N"/>
</dbReference>
<evidence type="ECO:0000256" key="11">
    <source>
        <dbReference type="ARBA" id="ARBA00023204"/>
    </source>
</evidence>
<evidence type="ECO:0000256" key="8">
    <source>
        <dbReference type="ARBA" id="ARBA00022763"/>
    </source>
</evidence>
<dbReference type="InterPro" id="IPR004843">
    <property type="entry name" value="Calcineurin-like_PHP"/>
</dbReference>
<dbReference type="SMART" id="SM01347">
    <property type="entry name" value="Mre11_DNA_bind"/>
    <property type="match status" value="1"/>
</dbReference>
<evidence type="ECO:0000256" key="7">
    <source>
        <dbReference type="ARBA" id="ARBA00022759"/>
    </source>
</evidence>
<keyword evidence="9 16" id="KW-0378">Hydrolase</keyword>
<dbReference type="OrthoDB" id="10265871at2759"/>
<dbReference type="FunFam" id="3.60.21.10:FF:000011">
    <property type="entry name" value="Double-strand break repair protein"/>
    <property type="match status" value="1"/>
</dbReference>
<keyword evidence="11 16" id="KW-0234">DNA repair</keyword>
<dbReference type="GO" id="GO:0008296">
    <property type="term" value="F:3'-5'-DNA exonuclease activity"/>
    <property type="evidence" value="ECO:0007669"/>
    <property type="project" value="InterPro"/>
</dbReference>
<dbReference type="NCBIfam" id="TIGR00583">
    <property type="entry name" value="mre11"/>
    <property type="match status" value="1"/>
</dbReference>
<dbReference type="GO" id="GO:0004520">
    <property type="term" value="F:DNA endonuclease activity"/>
    <property type="evidence" value="ECO:0007669"/>
    <property type="project" value="InterPro"/>
</dbReference>
<keyword evidence="13 16" id="KW-0539">Nucleus</keyword>
<keyword evidence="5" id="KW-0158">Chromosome</keyword>
<comment type="similarity">
    <text evidence="4 16">Belongs to the MRE11/RAD32 family.</text>
</comment>
<feature type="compositionally biased region" description="Basic residues" evidence="17">
    <location>
        <begin position="533"/>
        <end position="545"/>
    </location>
</feature>
<evidence type="ECO:0000256" key="16">
    <source>
        <dbReference type="RuleBase" id="RU003447"/>
    </source>
</evidence>
<dbReference type="Proteomes" id="UP000030104">
    <property type="component" value="Unassembled WGS sequence"/>
</dbReference>
<dbReference type="SUPFAM" id="SSF56300">
    <property type="entry name" value="Metallo-dependent phosphatases"/>
    <property type="match status" value="1"/>
</dbReference>
<dbReference type="InterPro" id="IPR056362">
    <property type="entry name" value="AtuA-like_ferredoxin_dom"/>
</dbReference>
<reference evidence="19 20" key="1">
    <citation type="journal article" date="2015" name="Mol. Plant Microbe Interact.">
        <title>Genome, transcriptome, and functional analyses of Penicillium expansum provide new insights into secondary metabolism and pathogenicity.</title>
        <authorList>
            <person name="Ballester A.R."/>
            <person name="Marcet-Houben M."/>
            <person name="Levin E."/>
            <person name="Sela N."/>
            <person name="Selma-Lazaro C."/>
            <person name="Carmona L."/>
            <person name="Wisniewski M."/>
            <person name="Droby S."/>
            <person name="Gonzalez-Candelas L."/>
            <person name="Gabaldon T."/>
        </authorList>
    </citation>
    <scope>NUCLEOTIDE SEQUENCE [LARGE SCALE GENOMIC DNA]</scope>
    <source>
        <strain evidence="19 20">PHI-1</strain>
    </source>
</reference>
<feature type="compositionally biased region" description="Low complexity" evidence="17">
    <location>
        <begin position="671"/>
        <end position="705"/>
    </location>
</feature>
<name>A0A0A2K9C5_PENIT</name>
<dbReference type="EMBL" id="JQGA01001582">
    <property type="protein sequence ID" value="KGO64442.1"/>
    <property type="molecule type" value="Genomic_DNA"/>
</dbReference>
<dbReference type="Gene3D" id="3.30.110.110">
    <property type="entry name" value="Mre11, capping domain"/>
    <property type="match status" value="1"/>
</dbReference>
<feature type="compositionally biased region" description="Low complexity" evidence="17">
    <location>
        <begin position="584"/>
        <end position="598"/>
    </location>
</feature>
<dbReference type="GO" id="GO:0006302">
    <property type="term" value="P:double-strand break repair"/>
    <property type="evidence" value="ECO:0007669"/>
    <property type="project" value="InterPro"/>
</dbReference>
<evidence type="ECO:0000313" key="20">
    <source>
        <dbReference type="Proteomes" id="UP000030104"/>
    </source>
</evidence>
<dbReference type="PANTHER" id="PTHR47585:SF2">
    <property type="entry name" value="DUF1446 DOMAIN PROTEIN (AFU_ORTHOLOGUE AFUA_6G11420)"/>
    <property type="match status" value="1"/>
</dbReference>
<evidence type="ECO:0000256" key="9">
    <source>
        <dbReference type="ARBA" id="ARBA00022801"/>
    </source>
</evidence>
<evidence type="ECO:0000256" key="6">
    <source>
        <dbReference type="ARBA" id="ARBA00022722"/>
    </source>
</evidence>
<dbReference type="Pfam" id="PF07287">
    <property type="entry name" value="AtuA"/>
    <property type="match status" value="1"/>
</dbReference>
<comment type="subunit">
    <text evidence="15">Component of the MRN complex composed of two heterodimers RAD50 and MRE11 associated with a single NBS1.</text>
</comment>
<dbReference type="GO" id="GO:0005694">
    <property type="term" value="C:chromosome"/>
    <property type="evidence" value="ECO:0007669"/>
    <property type="project" value="UniProtKB-SubCell"/>
</dbReference>
<evidence type="ECO:0000256" key="1">
    <source>
        <dbReference type="ARBA" id="ARBA00001936"/>
    </source>
</evidence>
<evidence type="ECO:0000256" key="2">
    <source>
        <dbReference type="ARBA" id="ARBA00004123"/>
    </source>
</evidence>
<dbReference type="GO" id="GO:0003677">
    <property type="term" value="F:DNA binding"/>
    <property type="evidence" value="ECO:0007669"/>
    <property type="project" value="UniProtKB-KW"/>
</dbReference>
<dbReference type="GO" id="GO:0051321">
    <property type="term" value="P:meiotic cell cycle"/>
    <property type="evidence" value="ECO:0007669"/>
    <property type="project" value="UniProtKB-KW"/>
</dbReference>
<feature type="compositionally biased region" description="Polar residues" evidence="17">
    <location>
        <begin position="1367"/>
        <end position="1395"/>
    </location>
</feature>
<evidence type="ECO:0000256" key="5">
    <source>
        <dbReference type="ARBA" id="ARBA00022454"/>
    </source>
</evidence>
<dbReference type="PANTHER" id="PTHR47585">
    <property type="match status" value="1"/>
</dbReference>
<dbReference type="HOGENOM" id="CLU_004061_0_0_1"/>
<keyword evidence="12 16" id="KW-0464">Manganese</keyword>
<dbReference type="Pfam" id="PF23544">
    <property type="entry name" value="AtuA_ferredoxin"/>
    <property type="match status" value="1"/>
</dbReference>
<evidence type="ECO:0000256" key="17">
    <source>
        <dbReference type="SAM" id="MobiDB-lite"/>
    </source>
</evidence>
<dbReference type="PhylomeDB" id="A0A0A2K9C5"/>
<dbReference type="Gene3D" id="3.60.21.10">
    <property type="match status" value="1"/>
</dbReference>
<dbReference type="InterPro" id="IPR007281">
    <property type="entry name" value="Mre11_DNA-bd"/>
</dbReference>
<dbReference type="InterPro" id="IPR038487">
    <property type="entry name" value="Mre11_capping_dom"/>
</dbReference>
<dbReference type="STRING" id="40296.A0A0A2K9C5"/>
<evidence type="ECO:0000256" key="15">
    <source>
        <dbReference type="ARBA" id="ARBA00064981"/>
    </source>
</evidence>
<evidence type="ECO:0000256" key="10">
    <source>
        <dbReference type="ARBA" id="ARBA00022839"/>
    </source>
</evidence>
<dbReference type="CDD" id="cd00840">
    <property type="entry name" value="MPP_Mre11_N"/>
    <property type="match status" value="1"/>
</dbReference>
<dbReference type="InterPro" id="IPR029052">
    <property type="entry name" value="Metallo-depent_PP-like"/>
</dbReference>
<dbReference type="OMA" id="GDTGREN"/>
<evidence type="ECO:0000256" key="12">
    <source>
        <dbReference type="ARBA" id="ARBA00023211"/>
    </source>
</evidence>
<dbReference type="FunFam" id="3.30.110.110:FF:000003">
    <property type="entry name" value="Double-strand break repair protein"/>
    <property type="match status" value="1"/>
</dbReference>
<keyword evidence="8 16" id="KW-0227">DNA damage</keyword>
<dbReference type="GO" id="GO:0030145">
    <property type="term" value="F:manganese ion binding"/>
    <property type="evidence" value="ECO:0007669"/>
    <property type="project" value="InterPro"/>
</dbReference>
<evidence type="ECO:0000313" key="19">
    <source>
        <dbReference type="EMBL" id="KGO64442.1"/>
    </source>
</evidence>
<comment type="subcellular location">
    <subcellularLocation>
        <location evidence="3">Chromosome</location>
    </subcellularLocation>
    <subcellularLocation>
        <location evidence="2">Nucleus</location>
    </subcellularLocation>
</comment>
<proteinExistence type="inferred from homology"/>
<keyword evidence="20" id="KW-1185">Reference proteome</keyword>
<comment type="cofactor">
    <cofactor evidence="1">
        <name>Mn(2+)</name>
        <dbReference type="ChEBI" id="CHEBI:29035"/>
    </cofactor>
</comment>
<dbReference type="Pfam" id="PF04152">
    <property type="entry name" value="Mre11_DNA_bind"/>
    <property type="match status" value="1"/>
</dbReference>
<keyword evidence="19" id="KW-0238">DNA-binding</keyword>
<dbReference type="Pfam" id="PF00149">
    <property type="entry name" value="Metallophos"/>
    <property type="match status" value="1"/>
</dbReference>
<evidence type="ECO:0000256" key="13">
    <source>
        <dbReference type="ARBA" id="ARBA00023242"/>
    </source>
</evidence>
<evidence type="ECO:0000256" key="4">
    <source>
        <dbReference type="ARBA" id="ARBA00009028"/>
    </source>
</evidence>
<feature type="compositionally biased region" description="Acidic residues" evidence="17">
    <location>
        <begin position="755"/>
        <end position="767"/>
    </location>
</feature>
<keyword evidence="6 16" id="KW-0540">Nuclease</keyword>
<evidence type="ECO:0000256" key="14">
    <source>
        <dbReference type="ARBA" id="ARBA00023254"/>
    </source>
</evidence>
<feature type="region of interest" description="Disordered" evidence="17">
    <location>
        <begin position="1366"/>
        <end position="1399"/>
    </location>
</feature>
<feature type="region of interest" description="Disordered" evidence="17">
    <location>
        <begin position="532"/>
        <end position="640"/>
    </location>
</feature>
<dbReference type="InterPro" id="IPR003701">
    <property type="entry name" value="Mre11"/>
</dbReference>
<keyword evidence="14 16" id="KW-0469">Meiosis</keyword>
<feature type="compositionally biased region" description="Low complexity" evidence="17">
    <location>
        <begin position="730"/>
        <end position="750"/>
    </location>
</feature>
<evidence type="ECO:0000259" key="18">
    <source>
        <dbReference type="SMART" id="SM01347"/>
    </source>
</evidence>
<keyword evidence="7 16" id="KW-0255">Endonuclease</keyword>
<organism evidence="19 20">
    <name type="scientific">Penicillium italicum</name>
    <name type="common">Blue mold</name>
    <dbReference type="NCBI Taxonomy" id="40296"/>
    <lineage>
        <taxon>Eukaryota</taxon>
        <taxon>Fungi</taxon>
        <taxon>Dikarya</taxon>
        <taxon>Ascomycota</taxon>
        <taxon>Pezizomycotina</taxon>
        <taxon>Eurotiomycetes</taxon>
        <taxon>Eurotiomycetidae</taxon>
        <taxon>Eurotiales</taxon>
        <taxon>Aspergillaceae</taxon>
        <taxon>Penicillium</taxon>
    </lineage>
</organism>
<gene>
    <name evidence="19" type="ORF">PITC_022890</name>
</gene>
<feature type="compositionally biased region" description="Acidic residues" evidence="17">
    <location>
        <begin position="572"/>
        <end position="583"/>
    </location>
</feature>
<sequence length="1526" mass="169810">MPGANEAETIRILISTDNHVGYNERDPIRGDDSWKSFHEIMCLAKERDVDMVLLAGDLFHENKPSRKSMYQVMRSIRMNCFGDKPCELEMLSDASENFQGAFNHVNYEDLDMNVAIPIFSIHGNHDDPSGEGHLAALDLLQVSGLLNYYGRTPESDNIQIKPVLLQKGRTKLALYGMSNVRDERLFRTFRDGKVKFFQPSVQKSDWFNLMSVHQNHHAHTETSYLPENFLPEFLDLVVWGHEHECLIDPKLNPETKFHVMQPGSSVATSLVPGEAVAKQVSILSVTGREFKNEPIRLKTVRPFVMREIVLSQEKGAQKLARKENNRTEVTRFLMSIVEELIEEANAEWLEMQGDRIVEDEDDTLEAPLPLVRLRVETSTPEGGSYDCENPQRFSNRFIGKVANVNDVVQFYRKKKTASTSRKDDKSIDESAVSHLSALDTVKVEQLVREFLSSQSLSILPQNSFGDAVAQFIDKDDKHAMEMFVNESLESQVKHLLALDRDEDEMDDEEREQSSLVTAMEKYRGQMETMFSKGVKKRTRGKKRFKPKPDGWDSEFDGVWEDQPGALIHSDNEGGDPAEEEAGEDGTVPARGRAAAPTRGRGRGRGRGGTAGLRTTKSKPIPEVKTTKGRRKQTVSDEESDVIMLDDDDDDVITHVISDDEDDDSQALFVKQPRPTTTAKPRKAAPTTTTTQRRGGRAAASPAPSSVTVGGTASRRAPARGKPAQSTLNFSASQASAPLSSRPSRSTRNLSVISDGIDDDDDDDDAFEEMPSTSRRQHLGSFPQPLTWANPKASIPQCPNELTFEWQNVNLPNLLVLRHKDLRLEYLPNYPAFPAEGHNHLGRTTQATGGNKRETQVSILRWLIFYHLRVQGRNIILSPSTMTYKGRPIRIAGASGSASDRRQAIADFARHHPTDPIDVIIADFMSEFNMATAAGRRVDQAASQENTTPAYEPSFLEGLEPALDDLAKYGIKLAVNAGVTDTKGLYEVVMRMVEAKKLDLKVSQSHAQNRSIIADLGAKIAWVSGDEVLSSVQKELASGSEFRNIYTGERLADWSFEPIYAQCYLGGLGIAAAFADGADIVLCGRVSDASLVIGAAYWYHGWQRDELDKLANAFVAGHLIECSNYVCGGNFTGFKAFEHADGDGWTNIGYPIAEISAEGDVVITKQAHVTGGAVTVDTCTSQLLYEIQGPWYYNSDVTAVLDGIHFSQRGVNRVAVHGVRSSPPPPTTKVGITARGGFQAEAWWFLTGLDIDAKARMLEAQVRQLLSPYSDRYTSLNFDLLGSALSNPHSQNRATVPLRIVVQARHAGDLAPTQFLKPITDNIMQGYPGATFHLDMRQGFPRAIFEYFVSLLPQSAVQHRVHMPWKPTKSTQTLDISPPTNTRTYPSRQPSQSVTHSDGPVDLTRDFGLTTRGPLGWIVHARSGDKGADANCGFWVRHRDEYQWLRALLSVYKAQDMLGDTGRENHQLAIDRFELPSLYAVHFLFRNLLDRGVGVTTTVDFLGKNVAEYLRARHVDLPVRFLNRGKL</sequence>
<dbReference type="GO" id="GO:0030870">
    <property type="term" value="C:Mre11 complex"/>
    <property type="evidence" value="ECO:0007669"/>
    <property type="project" value="InterPro"/>
</dbReference>
<feature type="region of interest" description="Disordered" evidence="17">
    <location>
        <begin position="657"/>
        <end position="783"/>
    </location>
</feature>
<feature type="domain" description="Mre11 DNA-binding" evidence="18">
    <location>
        <begin position="290"/>
        <end position="471"/>
    </location>
</feature>
<protein>
    <submittedName>
        <fullName evidence="19">Mre11, DNA-binding</fullName>
    </submittedName>
</protein>
<accession>A0A0A2K9C5</accession>
<keyword evidence="10 16" id="KW-0269">Exonuclease</keyword>
<comment type="caution">
    <text evidence="19">The sequence shown here is derived from an EMBL/GenBank/DDBJ whole genome shotgun (WGS) entry which is preliminary data.</text>
</comment>